<gene>
    <name evidence="2" type="ORF">BXY64_3126</name>
</gene>
<comment type="caution">
    <text evidence="2">The sequence shown here is derived from an EMBL/GenBank/DDBJ whole genome shotgun (WGS) entry which is preliminary data.</text>
</comment>
<dbReference type="OrthoDB" id="1164701at2"/>
<dbReference type="RefSeq" id="WP_120240867.1">
    <property type="nucleotide sequence ID" value="NZ_RAPQ01000010.1"/>
</dbReference>
<dbReference type="Pfam" id="PF13715">
    <property type="entry name" value="CarbopepD_reg_2"/>
    <property type="match status" value="1"/>
</dbReference>
<dbReference type="AlphaFoldDB" id="A0A419WXC6"/>
<dbReference type="SUPFAM" id="SSF49464">
    <property type="entry name" value="Carboxypeptidase regulatory domain-like"/>
    <property type="match status" value="1"/>
</dbReference>
<dbReference type="GO" id="GO:0004180">
    <property type="term" value="F:carboxypeptidase activity"/>
    <property type="evidence" value="ECO:0007669"/>
    <property type="project" value="UniProtKB-KW"/>
</dbReference>
<protein>
    <submittedName>
        <fullName evidence="2">Carboxypeptidase-like protein</fullName>
    </submittedName>
</protein>
<name>A0A419WXC6_9BACT</name>
<evidence type="ECO:0000256" key="1">
    <source>
        <dbReference type="SAM" id="SignalP"/>
    </source>
</evidence>
<dbReference type="EMBL" id="RAPQ01000010">
    <property type="protein sequence ID" value="RKE00125.1"/>
    <property type="molecule type" value="Genomic_DNA"/>
</dbReference>
<keyword evidence="2" id="KW-0121">Carboxypeptidase</keyword>
<keyword evidence="2" id="KW-0645">Protease</keyword>
<sequence>MKPIVIKLFCALLLAPFSAFSQNKLKANISNGEQKAIAYASVALKGTSLGTISNLNGNFELALPSDHTKQQIVISCIGYKSQAFSVDSLLQIQKKEGIPKLYLNKHSYQLQEITVGKQEILKDAQQIFTNAINELPKLLDDQPHIGKYYFRQSHGNKNSINRLIEAAVSIYDPGISHKIEECKFNIDELQSSLDNRDIDFKSLLRVYKYMAKKKDVPKDSLLLNSTNHNAPIVKERLTNNLDNSKASFSKFFTATNMIRAAQKERRKNSKPVNPWFVNGGPLLSKTFMKKHRFKLDTIIQYNGEATYKVKILPNKNYKGLECQERKFMPIGIAYIRLKDFAFFRLDYGFITNPKYKGYKFRGERHGTFKGNYKYHYLFKIRFKEYNSKFYLNYLYSIRGDYNDDLSGSHKVIQEMVNIEIINDQDIVNQQFKQLNWKGDHYKKLPYHKEFWDNYTIMLPTTEQENLKKNLEQELLKK</sequence>
<evidence type="ECO:0000313" key="3">
    <source>
        <dbReference type="Proteomes" id="UP000284531"/>
    </source>
</evidence>
<dbReference type="Proteomes" id="UP000284531">
    <property type="component" value="Unassembled WGS sequence"/>
</dbReference>
<keyword evidence="2" id="KW-0378">Hydrolase</keyword>
<keyword evidence="3" id="KW-1185">Reference proteome</keyword>
<proteinExistence type="predicted"/>
<feature type="chain" id="PRO_5019574451" evidence="1">
    <location>
        <begin position="22"/>
        <end position="477"/>
    </location>
</feature>
<feature type="signal peptide" evidence="1">
    <location>
        <begin position="1"/>
        <end position="21"/>
    </location>
</feature>
<accession>A0A419WXC6</accession>
<reference evidence="2 3" key="1">
    <citation type="submission" date="2018-09" db="EMBL/GenBank/DDBJ databases">
        <title>Genomic Encyclopedia of Archaeal and Bacterial Type Strains, Phase II (KMG-II): from individual species to whole genera.</title>
        <authorList>
            <person name="Goeker M."/>
        </authorList>
    </citation>
    <scope>NUCLEOTIDE SEQUENCE [LARGE SCALE GENOMIC DNA]</scope>
    <source>
        <strain evidence="2 3">DSM 21950</strain>
    </source>
</reference>
<organism evidence="2 3">
    <name type="scientific">Marinifilum flexuosum</name>
    <dbReference type="NCBI Taxonomy" id="1117708"/>
    <lineage>
        <taxon>Bacteria</taxon>
        <taxon>Pseudomonadati</taxon>
        <taxon>Bacteroidota</taxon>
        <taxon>Bacteroidia</taxon>
        <taxon>Marinilabiliales</taxon>
        <taxon>Marinifilaceae</taxon>
    </lineage>
</organism>
<evidence type="ECO:0000313" key="2">
    <source>
        <dbReference type="EMBL" id="RKE00125.1"/>
    </source>
</evidence>
<dbReference type="InterPro" id="IPR008969">
    <property type="entry name" value="CarboxyPept-like_regulatory"/>
</dbReference>
<keyword evidence="1" id="KW-0732">Signal</keyword>